<dbReference type="Pfam" id="PF12728">
    <property type="entry name" value="HTH_17"/>
    <property type="match status" value="1"/>
</dbReference>
<keyword evidence="3" id="KW-1185">Reference proteome</keyword>
<dbReference type="GO" id="GO:0003677">
    <property type="term" value="F:DNA binding"/>
    <property type="evidence" value="ECO:0007669"/>
    <property type="project" value="UniProtKB-KW"/>
</dbReference>
<dbReference type="AlphaFoldDB" id="A0A1W6WYG0"/>
<proteinExistence type="predicted"/>
<dbReference type="EMBL" id="CP021063">
    <property type="protein sequence ID" value="ARP61612.1"/>
    <property type="molecule type" value="Genomic_DNA"/>
</dbReference>
<gene>
    <name evidence="2" type="ORF">CAB88_31880</name>
</gene>
<evidence type="ECO:0000313" key="3">
    <source>
        <dbReference type="Proteomes" id="UP000194143"/>
    </source>
</evidence>
<dbReference type="InterPro" id="IPR041657">
    <property type="entry name" value="HTH_17"/>
</dbReference>
<organism evidence="2 3">
    <name type="scientific">Bacillus thuringiensis</name>
    <dbReference type="NCBI Taxonomy" id="1428"/>
    <lineage>
        <taxon>Bacteria</taxon>
        <taxon>Bacillati</taxon>
        <taxon>Bacillota</taxon>
        <taxon>Bacilli</taxon>
        <taxon>Bacillales</taxon>
        <taxon>Bacillaceae</taxon>
        <taxon>Bacillus</taxon>
        <taxon>Bacillus cereus group</taxon>
    </lineage>
</organism>
<geneLocation type="plasmid" evidence="2 3">
    <name>poh2</name>
</geneLocation>
<reference evidence="2 3" key="1">
    <citation type="submission" date="2017-04" db="EMBL/GenBank/DDBJ databases">
        <title>Complete Genome Sequence of Bacillus thuringiensis type Strain ATCC 10792.</title>
        <authorList>
            <person name="Oh D.-H."/>
            <person name="Park B.-J."/>
            <person name="Shuai W."/>
            <person name="Chelliah R."/>
        </authorList>
    </citation>
    <scope>NUCLEOTIDE SEQUENCE [LARGE SCALE GENOMIC DNA]</scope>
    <source>
        <strain evidence="2 3">ATCC 10792</strain>
        <plasmid evidence="2 3">poh2</plasmid>
    </source>
</reference>
<keyword evidence="2" id="KW-0238">DNA-binding</keyword>
<feature type="domain" description="Helix-turn-helix" evidence="1">
    <location>
        <begin position="19"/>
        <end position="63"/>
    </location>
</feature>
<dbReference type="KEGG" id="bthy:AQ980_31240"/>
<dbReference type="RefSeq" id="WP_001104068.1">
    <property type="nucleotide sequence ID" value="NZ_CP011357.1"/>
</dbReference>
<name>A0A1W6WYG0_BACTU</name>
<dbReference type="Proteomes" id="UP000194143">
    <property type="component" value="Plasmid poh2"/>
</dbReference>
<evidence type="ECO:0000259" key="1">
    <source>
        <dbReference type="Pfam" id="PF12728"/>
    </source>
</evidence>
<sequence>MNWKFSSKEEMENFIKDEVLTTSEVAEILDIGRDRVNRLIREGKLKPLKKVGSVCLFMRSYILEKELEYKKLRLKYRPYD</sequence>
<dbReference type="GeneID" id="67466862"/>
<evidence type="ECO:0000313" key="2">
    <source>
        <dbReference type="EMBL" id="ARP61612.1"/>
    </source>
</evidence>
<protein>
    <submittedName>
        <fullName evidence="2">DNA-binding protein</fullName>
    </submittedName>
</protein>
<accession>A0A1W6WYG0</accession>
<keyword evidence="2" id="KW-0614">Plasmid</keyword>